<sequence>MPNPFDRYIFIVSVFKMRCTTPVAHLILTLQSSNTLAAPLNGASGSNPIDKSQDGSEVSLSPSDELLSQDNARHYMKLEELGLDSTESTGRSSTWLSIYDDTSTMANEIAPDATFFTVLIDRRGSGLDSTISSHKSGVKTVTVTIAGATVTEFTTRTVNIPEPSSPSLESSATTDQPWPIPTSGTTIWSTVTSEAAPPPSPEPITTAPPAPSPTLEPVTRTSAASSPPPATETTAPPSPLADATFTSVAASGELTSTVGPATQILTS</sequence>
<dbReference type="Proteomes" id="UP001465668">
    <property type="component" value="Unassembled WGS sequence"/>
</dbReference>
<keyword evidence="3" id="KW-1185">Reference proteome</keyword>
<evidence type="ECO:0000256" key="1">
    <source>
        <dbReference type="SAM" id="MobiDB-lite"/>
    </source>
</evidence>
<feature type="compositionally biased region" description="Low complexity" evidence="1">
    <location>
        <begin position="161"/>
        <end position="171"/>
    </location>
</feature>
<protein>
    <submittedName>
        <fullName evidence="2">Uncharacterized protein</fullName>
    </submittedName>
</protein>
<accession>A0ABR2XBC3</accession>
<feature type="compositionally biased region" description="Pro residues" evidence="1">
    <location>
        <begin position="196"/>
        <end position="214"/>
    </location>
</feature>
<proteinExistence type="predicted"/>
<evidence type="ECO:0000313" key="2">
    <source>
        <dbReference type="EMBL" id="KAK9771021.1"/>
    </source>
</evidence>
<feature type="compositionally biased region" description="Low complexity" evidence="1">
    <location>
        <begin position="215"/>
        <end position="235"/>
    </location>
</feature>
<feature type="region of interest" description="Disordered" evidence="1">
    <location>
        <begin position="156"/>
        <end position="242"/>
    </location>
</feature>
<dbReference type="EMBL" id="JARVKM010000081">
    <property type="protein sequence ID" value="KAK9771021.1"/>
    <property type="molecule type" value="Genomic_DNA"/>
</dbReference>
<feature type="compositionally biased region" description="Polar residues" evidence="1">
    <location>
        <begin position="43"/>
        <end position="63"/>
    </location>
</feature>
<comment type="caution">
    <text evidence="2">The sequence shown here is derived from an EMBL/GenBank/DDBJ whole genome shotgun (WGS) entry which is preliminary data.</text>
</comment>
<reference evidence="2 3" key="1">
    <citation type="submission" date="2024-02" db="EMBL/GenBank/DDBJ databases">
        <title>First draft genome assembly of two strains of Seiridium cardinale.</title>
        <authorList>
            <person name="Emiliani G."/>
            <person name="Scali E."/>
        </authorList>
    </citation>
    <scope>NUCLEOTIDE SEQUENCE [LARGE SCALE GENOMIC DNA]</scope>
    <source>
        <strain evidence="2 3">BM-138-000479</strain>
    </source>
</reference>
<evidence type="ECO:0000313" key="3">
    <source>
        <dbReference type="Proteomes" id="UP001465668"/>
    </source>
</evidence>
<feature type="compositionally biased region" description="Polar residues" evidence="1">
    <location>
        <begin position="172"/>
        <end position="188"/>
    </location>
</feature>
<gene>
    <name evidence="2" type="ORF">SCAR479_12257</name>
</gene>
<name>A0ABR2XBC3_9PEZI</name>
<feature type="region of interest" description="Disordered" evidence="1">
    <location>
        <begin position="41"/>
        <end position="63"/>
    </location>
</feature>
<organism evidence="2 3">
    <name type="scientific">Seiridium cardinale</name>
    <dbReference type="NCBI Taxonomy" id="138064"/>
    <lineage>
        <taxon>Eukaryota</taxon>
        <taxon>Fungi</taxon>
        <taxon>Dikarya</taxon>
        <taxon>Ascomycota</taxon>
        <taxon>Pezizomycotina</taxon>
        <taxon>Sordariomycetes</taxon>
        <taxon>Xylariomycetidae</taxon>
        <taxon>Amphisphaeriales</taxon>
        <taxon>Sporocadaceae</taxon>
        <taxon>Seiridium</taxon>
    </lineage>
</organism>